<dbReference type="InterPro" id="IPR018875">
    <property type="entry name" value="Antirepressor_Ant_N"/>
</dbReference>
<name>A0A9X2SXN7_9BACE</name>
<dbReference type="RefSeq" id="WP_131225240.1">
    <property type="nucleotide sequence ID" value="NZ_JAMZEE010000038.1"/>
</dbReference>
<evidence type="ECO:0000256" key="1">
    <source>
        <dbReference type="SAM" id="Coils"/>
    </source>
</evidence>
<evidence type="ECO:0000259" key="2">
    <source>
        <dbReference type="Pfam" id="PF10547"/>
    </source>
</evidence>
<reference evidence="3" key="1">
    <citation type="journal article" date="2022" name="Arch. Microbiol.">
        <title>Bacteroides muris sp. nov. isolated from the cecum of wild-derived house mice.</title>
        <authorList>
            <person name="Fokt H."/>
            <person name="Unni R."/>
            <person name="Repnik U."/>
            <person name="Schmitz R.A."/>
            <person name="Bramkamp M."/>
            <person name="Baines J.F."/>
            <person name="Unterweger D."/>
        </authorList>
    </citation>
    <scope>NUCLEOTIDE SEQUENCE</scope>
    <source>
        <strain evidence="3">KH569_7</strain>
    </source>
</reference>
<dbReference type="Pfam" id="PF10547">
    <property type="entry name" value="P22_AR_N"/>
    <property type="match status" value="1"/>
</dbReference>
<dbReference type="EMBL" id="JAMZEE010000038">
    <property type="protein sequence ID" value="MCR6509223.1"/>
    <property type="molecule type" value="Genomic_DNA"/>
</dbReference>
<protein>
    <submittedName>
        <fullName evidence="3">Phage antirepressor N-terminal domain-containing protein</fullName>
    </submittedName>
</protein>
<feature type="coiled-coil region" evidence="1">
    <location>
        <begin position="132"/>
        <end position="159"/>
    </location>
</feature>
<gene>
    <name evidence="3" type="ORF">M1B78_13895</name>
</gene>
<sequence>METKIIARVNNVDIVSTSDEQMVPIRPICEALGIAYERQTTKIKEHPILSSTVTLRVMVAADGKQREMLCLPLEFIFGWLFTINPANVNEDAKPTLIKYQHECYHALFLHFTARAQFVEQKQIEIDRQLSIVDDAKEHFRTAKNILSEAEAKLKQLRSLTMNDYDIESRQLKIDF</sequence>
<feature type="domain" description="Antirepressor protein ant N-terminal" evidence="2">
    <location>
        <begin position="11"/>
        <end position="113"/>
    </location>
</feature>
<comment type="caution">
    <text evidence="3">The sequence shown here is derived from an EMBL/GenBank/DDBJ whole genome shotgun (WGS) entry which is preliminary data.</text>
</comment>
<keyword evidence="1" id="KW-0175">Coiled coil</keyword>
<dbReference type="AlphaFoldDB" id="A0A9X2SXN7"/>
<organism evidence="3 4">
    <name type="scientific">Bacteroides muris</name>
    <name type="common">ex Fokt et al. 2023</name>
    <dbReference type="NCBI Taxonomy" id="2937417"/>
    <lineage>
        <taxon>Bacteria</taxon>
        <taxon>Pseudomonadati</taxon>
        <taxon>Bacteroidota</taxon>
        <taxon>Bacteroidia</taxon>
        <taxon>Bacteroidales</taxon>
        <taxon>Bacteroidaceae</taxon>
        <taxon>Bacteroides</taxon>
    </lineage>
</organism>
<reference evidence="3" key="2">
    <citation type="submission" date="2022-04" db="EMBL/GenBank/DDBJ databases">
        <authorList>
            <person name="Fokt H."/>
            <person name="Baines J."/>
        </authorList>
    </citation>
    <scope>NUCLEOTIDE SEQUENCE</scope>
    <source>
        <strain evidence="3">KH569_7</strain>
    </source>
</reference>
<evidence type="ECO:0000313" key="4">
    <source>
        <dbReference type="Proteomes" id="UP001143810"/>
    </source>
</evidence>
<proteinExistence type="predicted"/>
<dbReference type="PRINTS" id="PR01994">
    <property type="entry name" value="ANTIREPRESSR"/>
</dbReference>
<dbReference type="Proteomes" id="UP001143810">
    <property type="component" value="Unassembled WGS sequence"/>
</dbReference>
<accession>A0A9X2SXN7</accession>
<evidence type="ECO:0000313" key="3">
    <source>
        <dbReference type="EMBL" id="MCR6509223.1"/>
    </source>
</evidence>